<name>A0ABN8IZH3_9NEOP</name>
<evidence type="ECO:0000313" key="1">
    <source>
        <dbReference type="EMBL" id="CAH2068421.1"/>
    </source>
</evidence>
<dbReference type="EMBL" id="OW152817">
    <property type="protein sequence ID" value="CAH2068421.1"/>
    <property type="molecule type" value="Genomic_DNA"/>
</dbReference>
<keyword evidence="2" id="KW-1185">Reference proteome</keyword>
<sequence length="85" mass="9681">MKQQWWQRGARARCATSNVLRNTAVHPGRCFLRCFFSQYVTVAGSRDLFACCASSSALWRPDPDHSHSNRADLITLSHVTVNQMR</sequence>
<reference evidence="1" key="1">
    <citation type="submission" date="2022-03" db="EMBL/GenBank/DDBJ databases">
        <authorList>
            <person name="Martin H S."/>
        </authorList>
    </citation>
    <scope>NUCLEOTIDE SEQUENCE</scope>
</reference>
<accession>A0ABN8IZH3</accession>
<feature type="non-terminal residue" evidence="1">
    <location>
        <position position="85"/>
    </location>
</feature>
<organism evidence="1 2">
    <name type="scientific">Iphiclides podalirius</name>
    <name type="common">scarce swallowtail</name>
    <dbReference type="NCBI Taxonomy" id="110791"/>
    <lineage>
        <taxon>Eukaryota</taxon>
        <taxon>Metazoa</taxon>
        <taxon>Ecdysozoa</taxon>
        <taxon>Arthropoda</taxon>
        <taxon>Hexapoda</taxon>
        <taxon>Insecta</taxon>
        <taxon>Pterygota</taxon>
        <taxon>Neoptera</taxon>
        <taxon>Endopterygota</taxon>
        <taxon>Lepidoptera</taxon>
        <taxon>Glossata</taxon>
        <taxon>Ditrysia</taxon>
        <taxon>Papilionoidea</taxon>
        <taxon>Papilionidae</taxon>
        <taxon>Papilioninae</taxon>
        <taxon>Iphiclides</taxon>
    </lineage>
</organism>
<proteinExistence type="predicted"/>
<protein>
    <recommendedName>
        <fullName evidence="3">Secreted protein</fullName>
    </recommendedName>
</protein>
<gene>
    <name evidence="1" type="ORF">IPOD504_LOCUS14305</name>
</gene>
<evidence type="ECO:0008006" key="3">
    <source>
        <dbReference type="Google" id="ProtNLM"/>
    </source>
</evidence>
<dbReference type="Proteomes" id="UP000837857">
    <property type="component" value="Chromosome 5"/>
</dbReference>
<evidence type="ECO:0000313" key="2">
    <source>
        <dbReference type="Proteomes" id="UP000837857"/>
    </source>
</evidence>